<dbReference type="Pfam" id="PF00892">
    <property type="entry name" value="EamA"/>
    <property type="match status" value="2"/>
</dbReference>
<feature type="transmembrane region" description="Helical" evidence="6">
    <location>
        <begin position="42"/>
        <end position="62"/>
    </location>
</feature>
<evidence type="ECO:0000256" key="2">
    <source>
        <dbReference type="ARBA" id="ARBA00007362"/>
    </source>
</evidence>
<feature type="transmembrane region" description="Helical" evidence="6">
    <location>
        <begin position="273"/>
        <end position="290"/>
    </location>
</feature>
<proteinExistence type="inferred from homology"/>
<dbReference type="GO" id="GO:0016020">
    <property type="term" value="C:membrane"/>
    <property type="evidence" value="ECO:0007669"/>
    <property type="project" value="UniProtKB-SubCell"/>
</dbReference>
<feature type="transmembrane region" description="Helical" evidence="6">
    <location>
        <begin position="104"/>
        <end position="122"/>
    </location>
</feature>
<evidence type="ECO:0000259" key="7">
    <source>
        <dbReference type="Pfam" id="PF00892"/>
    </source>
</evidence>
<feature type="transmembrane region" description="Helical" evidence="6">
    <location>
        <begin position="241"/>
        <end position="261"/>
    </location>
</feature>
<dbReference type="InterPro" id="IPR000620">
    <property type="entry name" value="EamA_dom"/>
</dbReference>
<dbReference type="EMBL" id="CP034413">
    <property type="protein sequence ID" value="QCI58010.1"/>
    <property type="molecule type" value="Genomic_DNA"/>
</dbReference>
<evidence type="ECO:0000256" key="4">
    <source>
        <dbReference type="ARBA" id="ARBA00022989"/>
    </source>
</evidence>
<evidence type="ECO:0000313" key="9">
    <source>
        <dbReference type="Proteomes" id="UP000298642"/>
    </source>
</evidence>
<evidence type="ECO:0000256" key="6">
    <source>
        <dbReference type="SAM" id="Phobius"/>
    </source>
</evidence>
<organism evidence="8 9">
    <name type="scientific">Dysosmobacter welbionis</name>
    <dbReference type="NCBI Taxonomy" id="2093857"/>
    <lineage>
        <taxon>Bacteria</taxon>
        <taxon>Bacillati</taxon>
        <taxon>Bacillota</taxon>
        <taxon>Clostridia</taxon>
        <taxon>Eubacteriales</taxon>
        <taxon>Oscillospiraceae</taxon>
        <taxon>Dysosmobacter</taxon>
    </lineage>
</organism>
<dbReference type="PANTHER" id="PTHR22911">
    <property type="entry name" value="ACYL-MALONYL CONDENSING ENZYME-RELATED"/>
    <property type="match status" value="1"/>
</dbReference>
<keyword evidence="5 6" id="KW-0472">Membrane</keyword>
<evidence type="ECO:0000256" key="3">
    <source>
        <dbReference type="ARBA" id="ARBA00022692"/>
    </source>
</evidence>
<feature type="transmembrane region" description="Helical" evidence="6">
    <location>
        <begin position="214"/>
        <end position="235"/>
    </location>
</feature>
<sequence length="322" mass="35254">MGSEQTTGSVFRSSALISRADGHAVCCHIKGETDYEKQKTKAIYLMLVSSLSFSIMQVFVKLSSEEVGTFEQTFFRNLVSLIIAAVMVRRENLQVFQEIKRGGWALWGRSFFGFLGIVLFFYAAGHARQADVAMLNRASPVFVTLLAGIFLKEKITPVKIASTILCLVGAYIAMQPSFDSNPFPLLAALLAAVVSGMAYTMLSYCKNFTHPSAIIFHFSALSTVCAGLMMLPNLVIPSPKVFVMLLLIGVFAAGGQFFLTYAYQQAPASEVSIYQYSGVVFTAVFSYAFLGETLSKSSIIGGIVILGAIFWVFENTRKEKNT</sequence>
<dbReference type="InterPro" id="IPR037185">
    <property type="entry name" value="EmrE-like"/>
</dbReference>
<gene>
    <name evidence="8" type="ORF">EIO64_01220</name>
</gene>
<protein>
    <submittedName>
        <fullName evidence="8">DMT family transporter</fullName>
    </submittedName>
</protein>
<name>A0A4D7ARI2_9FIRM</name>
<keyword evidence="3 6" id="KW-0812">Transmembrane</keyword>
<dbReference type="SUPFAM" id="SSF103481">
    <property type="entry name" value="Multidrug resistance efflux transporter EmrE"/>
    <property type="match status" value="2"/>
</dbReference>
<feature type="transmembrane region" description="Helical" evidence="6">
    <location>
        <begin position="183"/>
        <end position="202"/>
    </location>
</feature>
<dbReference type="PANTHER" id="PTHR22911:SF6">
    <property type="entry name" value="SOLUTE CARRIER FAMILY 35 MEMBER G1"/>
    <property type="match status" value="1"/>
</dbReference>
<comment type="subcellular location">
    <subcellularLocation>
        <location evidence="1">Membrane</location>
        <topology evidence="1">Multi-pass membrane protein</topology>
    </subcellularLocation>
</comment>
<feature type="domain" description="EamA" evidence="7">
    <location>
        <begin position="41"/>
        <end position="173"/>
    </location>
</feature>
<evidence type="ECO:0000256" key="1">
    <source>
        <dbReference type="ARBA" id="ARBA00004141"/>
    </source>
</evidence>
<dbReference type="KEGG" id="obj:EIO64_01220"/>
<dbReference type="RefSeq" id="WP_136890695.1">
    <property type="nucleotide sequence ID" value="NZ_CP034413.3"/>
</dbReference>
<feature type="domain" description="EamA" evidence="7">
    <location>
        <begin position="185"/>
        <end position="313"/>
    </location>
</feature>
<comment type="similarity">
    <text evidence="2">Belongs to the EamA transporter family.</text>
</comment>
<dbReference type="AlphaFoldDB" id="A0A4D7ARI2"/>
<accession>A0A4D7ARI2</accession>
<keyword evidence="9" id="KW-1185">Reference proteome</keyword>
<feature type="transmembrane region" description="Helical" evidence="6">
    <location>
        <begin position="296"/>
        <end position="313"/>
    </location>
</feature>
<evidence type="ECO:0000313" key="8">
    <source>
        <dbReference type="EMBL" id="QCI58010.1"/>
    </source>
</evidence>
<keyword evidence="4 6" id="KW-1133">Transmembrane helix</keyword>
<reference evidence="9" key="1">
    <citation type="submission" date="2018-12" db="EMBL/GenBank/DDBJ databases">
        <title>Dusodibacter welbiota gen. nov., sp. nov., isolated from human faeces and emended description of the Oscillibacter genus.</title>
        <authorList>
            <person name="Le Roy T."/>
            <person name="Van der Smissen P."/>
            <person name="Delzenne N."/>
            <person name="Muccioli G."/>
            <person name="Collet J.F."/>
            <person name="Cani P.D."/>
        </authorList>
    </citation>
    <scope>NUCLEOTIDE SEQUENCE [LARGE SCALE GENOMIC DNA]</scope>
    <source>
        <strain evidence="9">J115</strain>
    </source>
</reference>
<dbReference type="Proteomes" id="UP000298642">
    <property type="component" value="Chromosome"/>
</dbReference>
<evidence type="ECO:0000256" key="5">
    <source>
        <dbReference type="ARBA" id="ARBA00023136"/>
    </source>
</evidence>